<dbReference type="PANTHER" id="PTHR39426:SF1">
    <property type="entry name" value="HOMOLOGY TO DEATH-ON-CURING PROTEIN OF PHAGE P1"/>
    <property type="match status" value="1"/>
</dbReference>
<dbReference type="Proteomes" id="UP001241848">
    <property type="component" value="Unassembled WGS sequence"/>
</dbReference>
<gene>
    <name evidence="2" type="ORF">OIN60_22000</name>
</gene>
<evidence type="ECO:0000313" key="3">
    <source>
        <dbReference type="Proteomes" id="UP001241848"/>
    </source>
</evidence>
<dbReference type="InterPro" id="IPR003812">
    <property type="entry name" value="Fido"/>
</dbReference>
<feature type="domain" description="Fido" evidence="1">
    <location>
        <begin position="1"/>
        <end position="63"/>
    </location>
</feature>
<accession>A0ABT9FXD5</accession>
<dbReference type="EMBL" id="JAPCKK010000034">
    <property type="protein sequence ID" value="MDP4099394.1"/>
    <property type="molecule type" value="Genomic_DNA"/>
</dbReference>
<protein>
    <submittedName>
        <fullName evidence="2">Type II toxin-antitoxin system death-on-curing family toxin</fullName>
    </submittedName>
</protein>
<name>A0ABT9FXD5_9BACL</name>
<evidence type="ECO:0000259" key="1">
    <source>
        <dbReference type="PROSITE" id="PS51459"/>
    </source>
</evidence>
<proteinExistence type="predicted"/>
<keyword evidence="3" id="KW-1185">Reference proteome</keyword>
<dbReference type="PANTHER" id="PTHR39426">
    <property type="entry name" value="HOMOLOGY TO DEATH-ON-CURING PROTEIN OF PHAGE P1"/>
    <property type="match status" value="1"/>
</dbReference>
<organism evidence="2 3">
    <name type="scientific">Paenibacillus zeirhizosphaerae</name>
    <dbReference type="NCBI Taxonomy" id="2987519"/>
    <lineage>
        <taxon>Bacteria</taxon>
        <taxon>Bacillati</taxon>
        <taxon>Bacillota</taxon>
        <taxon>Bacilli</taxon>
        <taxon>Bacillales</taxon>
        <taxon>Paenibacillaceae</taxon>
        <taxon>Paenibacillus</taxon>
    </lineage>
</organism>
<dbReference type="NCBIfam" id="TIGR01550">
    <property type="entry name" value="DOC_P1"/>
    <property type="match status" value="1"/>
</dbReference>
<dbReference type="Gene3D" id="1.10.1790.50">
    <property type="match status" value="1"/>
</dbReference>
<dbReference type="InterPro" id="IPR006440">
    <property type="entry name" value="Doc"/>
</dbReference>
<comment type="caution">
    <text evidence="2">The sequence shown here is derived from an EMBL/GenBank/DDBJ whole genome shotgun (WGS) entry which is preliminary data.</text>
</comment>
<dbReference type="PROSITE" id="PS51459">
    <property type="entry name" value="FIDO"/>
    <property type="match status" value="1"/>
</dbReference>
<sequence length="69" mass="7914">MEGFATHQLFSDGNKRTGYMSAKAFLMLNGYYLKVTDDELYDTTLDVANKKITLQELAEWLESKSKVML</sequence>
<evidence type="ECO:0000313" key="2">
    <source>
        <dbReference type="EMBL" id="MDP4099394.1"/>
    </source>
</evidence>
<reference evidence="2 3" key="1">
    <citation type="submission" date="2022-10" db="EMBL/GenBank/DDBJ databases">
        <title>Paenibacillus description and whole genome data of maize root bacterial community.</title>
        <authorList>
            <person name="Marton D."/>
            <person name="Farkas M."/>
            <person name="Cserhati M."/>
        </authorList>
    </citation>
    <scope>NUCLEOTIDE SEQUENCE [LARGE SCALE GENOMIC DNA]</scope>
    <source>
        <strain evidence="2 3">P96</strain>
    </source>
</reference>